<organism evidence="2">
    <name type="scientific">Fibrocapsa japonica</name>
    <dbReference type="NCBI Taxonomy" id="94617"/>
    <lineage>
        <taxon>Eukaryota</taxon>
        <taxon>Sar</taxon>
        <taxon>Stramenopiles</taxon>
        <taxon>Ochrophyta</taxon>
        <taxon>Raphidophyceae</taxon>
        <taxon>Chattonellales</taxon>
        <taxon>Chattonellaceae</taxon>
        <taxon>Fibrocapsa</taxon>
    </lineage>
</organism>
<dbReference type="AlphaFoldDB" id="A0A7S2UU75"/>
<name>A0A7S2UU75_9STRA</name>
<dbReference type="PANTHER" id="PTHR34875">
    <property type="entry name" value="UPF0237 PROTEIN MJ1558"/>
    <property type="match status" value="1"/>
</dbReference>
<reference evidence="2" key="1">
    <citation type="submission" date="2021-01" db="EMBL/GenBank/DDBJ databases">
        <authorList>
            <person name="Corre E."/>
            <person name="Pelletier E."/>
            <person name="Niang G."/>
            <person name="Scheremetjew M."/>
            <person name="Finn R."/>
            <person name="Kale V."/>
            <person name="Holt S."/>
            <person name="Cochrane G."/>
            <person name="Meng A."/>
            <person name="Brown T."/>
            <person name="Cohen L."/>
        </authorList>
    </citation>
    <scope>NUCLEOTIDE SEQUENCE</scope>
    <source>
        <strain evidence="2">CCMP1661</strain>
    </source>
</reference>
<dbReference type="Gene3D" id="3.30.70.260">
    <property type="match status" value="2"/>
</dbReference>
<dbReference type="SUPFAM" id="SSF55021">
    <property type="entry name" value="ACT-like"/>
    <property type="match status" value="2"/>
</dbReference>
<dbReference type="PANTHER" id="PTHR34875:SF6">
    <property type="entry name" value="UPF0237 PROTEIN MJ1558"/>
    <property type="match status" value="1"/>
</dbReference>
<proteinExistence type="predicted"/>
<dbReference type="InterPro" id="IPR045865">
    <property type="entry name" value="ACT-like_dom_sf"/>
</dbReference>
<evidence type="ECO:0000313" key="2">
    <source>
        <dbReference type="EMBL" id="CAD9859355.1"/>
    </source>
</evidence>
<evidence type="ECO:0000259" key="1">
    <source>
        <dbReference type="PROSITE" id="PS51671"/>
    </source>
</evidence>
<gene>
    <name evidence="2" type="ORF">FJAP1339_LOCUS1874</name>
</gene>
<dbReference type="PIRSF" id="PIRSF028103">
    <property type="entry name" value="GcvR"/>
    <property type="match status" value="1"/>
</dbReference>
<feature type="domain" description="ACT" evidence="1">
    <location>
        <begin position="34"/>
        <end position="110"/>
    </location>
</feature>
<dbReference type="EMBL" id="HBHR01004025">
    <property type="protein sequence ID" value="CAD9859355.1"/>
    <property type="molecule type" value="Transcribed_RNA"/>
</dbReference>
<dbReference type="PROSITE" id="PS51671">
    <property type="entry name" value="ACT"/>
    <property type="match status" value="1"/>
</dbReference>
<accession>A0A7S2UU75</accession>
<dbReference type="GO" id="GO:0006355">
    <property type="term" value="P:regulation of DNA-templated transcription"/>
    <property type="evidence" value="ECO:0007669"/>
    <property type="project" value="InterPro"/>
</dbReference>
<dbReference type="InterPro" id="IPR016867">
    <property type="entry name" value="GcvR"/>
</dbReference>
<protein>
    <recommendedName>
        <fullName evidence="1">ACT domain-containing protein</fullName>
    </recommendedName>
</protein>
<dbReference type="InterPro" id="IPR050990">
    <property type="entry name" value="UPF0237/GcvR_regulator"/>
</dbReference>
<sequence>MLSLGAASLRRSTNALRSLSQGQFLSVRNSSHLIITASGPDRPGIVADFTKAVLDQNGSIAESKAVRMGGDFCIMMRILANQSGVTQMEDLKRSLSSVPNMAVDLREASPDKFGSLGTEPVCKTSFTLEGADHPGIVNAVTSFLCDKGFSIEELHTEAKSAPFGGTMLFLMNGKASSNVSQNFDELREGFKVLENQLNVDLLISQI</sequence>
<dbReference type="InterPro" id="IPR002912">
    <property type="entry name" value="ACT_dom"/>
</dbReference>
<dbReference type="Pfam" id="PF13740">
    <property type="entry name" value="ACT_6"/>
    <property type="match status" value="1"/>
</dbReference>